<organism evidence="2 3">
    <name type="scientific">Phlyctema vagabunda</name>
    <dbReference type="NCBI Taxonomy" id="108571"/>
    <lineage>
        <taxon>Eukaryota</taxon>
        <taxon>Fungi</taxon>
        <taxon>Dikarya</taxon>
        <taxon>Ascomycota</taxon>
        <taxon>Pezizomycotina</taxon>
        <taxon>Leotiomycetes</taxon>
        <taxon>Helotiales</taxon>
        <taxon>Dermateaceae</taxon>
        <taxon>Phlyctema</taxon>
    </lineage>
</organism>
<dbReference type="EMBL" id="JBFCZG010000001">
    <property type="protein sequence ID" value="KAL3427917.1"/>
    <property type="molecule type" value="Genomic_DNA"/>
</dbReference>
<evidence type="ECO:0000256" key="1">
    <source>
        <dbReference type="SAM" id="SignalP"/>
    </source>
</evidence>
<gene>
    <name evidence="2" type="ORF">PVAG01_01426</name>
</gene>
<evidence type="ECO:0000313" key="3">
    <source>
        <dbReference type="Proteomes" id="UP001629113"/>
    </source>
</evidence>
<comment type="caution">
    <text evidence="2">The sequence shown here is derived from an EMBL/GenBank/DDBJ whole genome shotgun (WGS) entry which is preliminary data.</text>
</comment>
<name>A0ABR4PX31_9HELO</name>
<dbReference type="PANTHER" id="PTHR38849:SF1">
    <property type="entry name" value="SMALL SECRETED PROTEIN"/>
    <property type="match status" value="1"/>
</dbReference>
<protein>
    <submittedName>
        <fullName evidence="2">Small secreted protein</fullName>
    </submittedName>
</protein>
<reference evidence="2 3" key="1">
    <citation type="submission" date="2024-06" db="EMBL/GenBank/DDBJ databases">
        <title>Complete genome of Phlyctema vagabunda strain 19-DSS-EL-015.</title>
        <authorList>
            <person name="Fiorenzani C."/>
        </authorList>
    </citation>
    <scope>NUCLEOTIDE SEQUENCE [LARGE SCALE GENOMIC DNA]</scope>
    <source>
        <strain evidence="2 3">19-DSS-EL-015</strain>
    </source>
</reference>
<keyword evidence="3" id="KW-1185">Reference proteome</keyword>
<keyword evidence="1" id="KW-0732">Signal</keyword>
<dbReference type="Proteomes" id="UP001629113">
    <property type="component" value="Unassembled WGS sequence"/>
</dbReference>
<proteinExistence type="predicted"/>
<sequence>MQFPTTLVALGMLAMTVSATPRAYNDFQISGCTGGSAEAEAEAAFPGALNSLTSAEFSDVNTEAHCAVLAEQAFIDAQEEAGADSTTGQALAVGMIKNKVLKIYGTLQAITSQIELQGSTAEREANRAELTTKLATNIKIDQGNDGKASAAVDFTC</sequence>
<feature type="signal peptide" evidence="1">
    <location>
        <begin position="1"/>
        <end position="19"/>
    </location>
</feature>
<dbReference type="PANTHER" id="PTHR38849">
    <property type="entry name" value="SMALL SECRETED PROTEIN"/>
    <property type="match status" value="1"/>
</dbReference>
<feature type="chain" id="PRO_5046894902" evidence="1">
    <location>
        <begin position="20"/>
        <end position="156"/>
    </location>
</feature>
<evidence type="ECO:0000313" key="2">
    <source>
        <dbReference type="EMBL" id="KAL3427917.1"/>
    </source>
</evidence>
<accession>A0ABR4PX31</accession>